<sequence length="564" mass="59737">MPWLSRSPSPRVSSRAGSPSNASPPSVVYIPPLVDGACGTALRAQQSALRLLRDDASAMMRMMPRMSRALWTEFVASGGTMSWADRMDILIHIALVAIELYMLVAVLPLWFALPGILFCTWFCGCAGLVLALSWKLNVKHHVDRCSAGTAGWMMGQETDDERWIVIEGMGISSRHFCNSTIPTLSKLFGRTMTGICMPSYGVPADLVSLLLHRCIPLPSRPTRTIHSQLRAALLDSSVGRVVVLAHNTGAAALAQATAHLYADVPADRLAKLEIYTFGAAASEFVIPTGESNNNRGSSGSSASSKDASSPPTSPSPPPQQQLHHHQTDAHAERARGQPHIEHFALAADPLARLGVLHGVRQDLRGRYCGAVFVIDGASLPMQQRPSTSAQGQKKQKQKQRQSPSGLRMADYLEAMFPAQMMKGGAAGRGALDSIMAIDRDVAEKREFAALSSYAAATNPRGSAAAGGKRLSWTALGATAGAANGTTTATANGNGGVNGQNGVRKGGSGSSVMDGVMGLEMARRGCKDCDGHRGREVSWLVRYVNIGFCVGANGVAADDDAGRAQ</sequence>
<feature type="compositionally biased region" description="Low complexity" evidence="1">
    <location>
        <begin position="1"/>
        <end position="20"/>
    </location>
</feature>
<feature type="region of interest" description="Disordered" evidence="1">
    <location>
        <begin position="486"/>
        <end position="508"/>
    </location>
</feature>
<dbReference type="PANTHER" id="PTHR42044:SF2">
    <property type="entry name" value="DUF676 DOMAIN-CONTAINING PROTEIN"/>
    <property type="match status" value="1"/>
</dbReference>
<feature type="transmembrane region" description="Helical" evidence="2">
    <location>
        <begin position="89"/>
        <end position="109"/>
    </location>
</feature>
<evidence type="ECO:0000313" key="3">
    <source>
        <dbReference type="EMBL" id="KAK1767860.1"/>
    </source>
</evidence>
<feature type="compositionally biased region" description="Basic and acidic residues" evidence="1">
    <location>
        <begin position="325"/>
        <end position="336"/>
    </location>
</feature>
<protein>
    <submittedName>
        <fullName evidence="3">Uncharacterized protein</fullName>
    </submittedName>
</protein>
<feature type="region of interest" description="Disordered" evidence="1">
    <location>
        <begin position="381"/>
        <end position="405"/>
    </location>
</feature>
<accession>A0AAJ0C0U0</accession>
<reference evidence="3" key="1">
    <citation type="submission" date="2023-06" db="EMBL/GenBank/DDBJ databases">
        <title>Genome-scale phylogeny and comparative genomics of the fungal order Sordariales.</title>
        <authorList>
            <consortium name="Lawrence Berkeley National Laboratory"/>
            <person name="Hensen N."/>
            <person name="Bonometti L."/>
            <person name="Westerberg I."/>
            <person name="Brannstrom I.O."/>
            <person name="Guillou S."/>
            <person name="Cros-Aarteil S."/>
            <person name="Calhoun S."/>
            <person name="Haridas S."/>
            <person name="Kuo A."/>
            <person name="Mondo S."/>
            <person name="Pangilinan J."/>
            <person name="Riley R."/>
            <person name="Labutti K."/>
            <person name="Andreopoulos B."/>
            <person name="Lipzen A."/>
            <person name="Chen C."/>
            <person name="Yanf M."/>
            <person name="Daum C."/>
            <person name="Ng V."/>
            <person name="Clum A."/>
            <person name="Steindorff A."/>
            <person name="Ohm R."/>
            <person name="Martin F."/>
            <person name="Silar P."/>
            <person name="Natvig D."/>
            <person name="Lalanne C."/>
            <person name="Gautier V."/>
            <person name="Ament-Velasquez S.L."/>
            <person name="Kruys A."/>
            <person name="Hutchinson M.I."/>
            <person name="Powell A.J."/>
            <person name="Barry K."/>
            <person name="Miller A.N."/>
            <person name="Grigoriev I.V."/>
            <person name="Debuchy R."/>
            <person name="Gladieux P."/>
            <person name="Thoren M.H."/>
            <person name="Johannesson H."/>
        </authorList>
    </citation>
    <scope>NUCLEOTIDE SEQUENCE</scope>
    <source>
        <strain evidence="3">8032-3</strain>
    </source>
</reference>
<proteinExistence type="predicted"/>
<feature type="region of interest" description="Disordered" evidence="1">
    <location>
        <begin position="288"/>
        <end position="336"/>
    </location>
</feature>
<evidence type="ECO:0000313" key="4">
    <source>
        <dbReference type="Proteomes" id="UP001244011"/>
    </source>
</evidence>
<feature type="compositionally biased region" description="Low complexity" evidence="1">
    <location>
        <begin position="297"/>
        <end position="310"/>
    </location>
</feature>
<name>A0AAJ0C0U0_9PEZI</name>
<keyword evidence="2" id="KW-0472">Membrane</keyword>
<comment type="caution">
    <text evidence="3">The sequence shown here is derived from an EMBL/GenBank/DDBJ whole genome shotgun (WGS) entry which is preliminary data.</text>
</comment>
<gene>
    <name evidence="3" type="ORF">QBC33DRAFT_537600</name>
</gene>
<dbReference type="PANTHER" id="PTHR42044">
    <property type="entry name" value="DUF676 DOMAIN-CONTAINING PROTEIN-RELATED"/>
    <property type="match status" value="1"/>
</dbReference>
<keyword evidence="2" id="KW-0812">Transmembrane</keyword>
<evidence type="ECO:0000256" key="2">
    <source>
        <dbReference type="SAM" id="Phobius"/>
    </source>
</evidence>
<dbReference type="RefSeq" id="XP_060284073.1">
    <property type="nucleotide sequence ID" value="XM_060427807.1"/>
</dbReference>
<organism evidence="3 4">
    <name type="scientific">Phialemonium atrogriseum</name>
    <dbReference type="NCBI Taxonomy" id="1093897"/>
    <lineage>
        <taxon>Eukaryota</taxon>
        <taxon>Fungi</taxon>
        <taxon>Dikarya</taxon>
        <taxon>Ascomycota</taxon>
        <taxon>Pezizomycotina</taxon>
        <taxon>Sordariomycetes</taxon>
        <taxon>Sordariomycetidae</taxon>
        <taxon>Cephalothecales</taxon>
        <taxon>Cephalothecaceae</taxon>
        <taxon>Phialemonium</taxon>
    </lineage>
</organism>
<dbReference type="GeneID" id="85310994"/>
<dbReference type="EMBL" id="MU839007">
    <property type="protein sequence ID" value="KAK1767860.1"/>
    <property type="molecule type" value="Genomic_DNA"/>
</dbReference>
<dbReference type="AlphaFoldDB" id="A0AAJ0C0U0"/>
<evidence type="ECO:0000256" key="1">
    <source>
        <dbReference type="SAM" id="MobiDB-lite"/>
    </source>
</evidence>
<keyword evidence="2" id="KW-1133">Transmembrane helix</keyword>
<dbReference type="Proteomes" id="UP001244011">
    <property type="component" value="Unassembled WGS sequence"/>
</dbReference>
<keyword evidence="4" id="KW-1185">Reference proteome</keyword>
<feature type="region of interest" description="Disordered" evidence="1">
    <location>
        <begin position="1"/>
        <end position="24"/>
    </location>
</feature>
<feature type="compositionally biased region" description="Gly residues" evidence="1">
    <location>
        <begin position="492"/>
        <end position="508"/>
    </location>
</feature>